<evidence type="ECO:0000256" key="4">
    <source>
        <dbReference type="ARBA" id="ARBA00022475"/>
    </source>
</evidence>
<dbReference type="InterPro" id="IPR045861">
    <property type="entry name" value="CorA_cytoplasmic_dom"/>
</dbReference>
<dbReference type="EMBL" id="RCNR01000025">
    <property type="protein sequence ID" value="MUH36818.1"/>
    <property type="molecule type" value="Genomic_DNA"/>
</dbReference>
<evidence type="ECO:0000256" key="8">
    <source>
        <dbReference type="RuleBase" id="RU362010"/>
    </source>
</evidence>
<dbReference type="Proteomes" id="UP000540519">
    <property type="component" value="Unassembled WGS sequence"/>
</dbReference>
<feature type="transmembrane region" description="Helical" evidence="8">
    <location>
        <begin position="338"/>
        <end position="357"/>
    </location>
</feature>
<comment type="subcellular location">
    <subcellularLocation>
        <location evidence="1">Cell membrane</location>
        <topology evidence="1">Multi-pass membrane protein</topology>
    </subcellularLocation>
    <subcellularLocation>
        <location evidence="8">Membrane</location>
        <topology evidence="8">Multi-pass membrane protein</topology>
    </subcellularLocation>
</comment>
<dbReference type="PANTHER" id="PTHR46494:SF1">
    <property type="entry name" value="CORA FAMILY METAL ION TRANSPORTER (EUROFUNG)"/>
    <property type="match status" value="1"/>
</dbReference>
<dbReference type="AlphaFoldDB" id="A0A7X2ZUT7"/>
<dbReference type="GO" id="GO:0000287">
    <property type="term" value="F:magnesium ion binding"/>
    <property type="evidence" value="ECO:0007669"/>
    <property type="project" value="TreeGrafter"/>
</dbReference>
<dbReference type="InterPro" id="IPR002523">
    <property type="entry name" value="MgTranspt_CorA/ZnTranspt_ZntB"/>
</dbReference>
<organism evidence="9 10">
    <name type="scientific">Zobellia amurskyensis</name>
    <dbReference type="NCBI Taxonomy" id="248905"/>
    <lineage>
        <taxon>Bacteria</taxon>
        <taxon>Pseudomonadati</taxon>
        <taxon>Bacteroidota</taxon>
        <taxon>Flavobacteriia</taxon>
        <taxon>Flavobacteriales</taxon>
        <taxon>Flavobacteriaceae</taxon>
        <taxon>Zobellia</taxon>
    </lineage>
</organism>
<comment type="similarity">
    <text evidence="2 8">Belongs to the CorA metal ion transporter (MIT) (TC 1.A.35) family.</text>
</comment>
<dbReference type="Pfam" id="PF01544">
    <property type="entry name" value="CorA"/>
    <property type="match status" value="1"/>
</dbReference>
<gene>
    <name evidence="8 9" type="primary">corA</name>
    <name evidence="9" type="ORF">D9O36_13265</name>
</gene>
<keyword evidence="5 8" id="KW-0812">Transmembrane</keyword>
<proteinExistence type="inferred from homology"/>
<keyword evidence="8" id="KW-0406">Ion transport</keyword>
<comment type="caution">
    <text evidence="9">The sequence shown here is derived from an EMBL/GenBank/DDBJ whole genome shotgun (WGS) entry which is preliminary data.</text>
</comment>
<name>A0A7X2ZUT7_9FLAO</name>
<dbReference type="OrthoDB" id="9803416at2"/>
<evidence type="ECO:0000256" key="3">
    <source>
        <dbReference type="ARBA" id="ARBA00022448"/>
    </source>
</evidence>
<dbReference type="InterPro" id="IPR045863">
    <property type="entry name" value="CorA_TM1_TM2"/>
</dbReference>
<dbReference type="NCBIfam" id="TIGR00383">
    <property type="entry name" value="corA"/>
    <property type="match status" value="1"/>
</dbReference>
<evidence type="ECO:0000256" key="6">
    <source>
        <dbReference type="ARBA" id="ARBA00022989"/>
    </source>
</evidence>
<keyword evidence="10" id="KW-1185">Reference proteome</keyword>
<evidence type="ECO:0000256" key="7">
    <source>
        <dbReference type="ARBA" id="ARBA00023136"/>
    </source>
</evidence>
<dbReference type="FunFam" id="1.20.58.340:FF:000012">
    <property type="entry name" value="Magnesium transport protein CorA"/>
    <property type="match status" value="1"/>
</dbReference>
<accession>A0A7X2ZUT7</accession>
<evidence type="ECO:0000313" key="9">
    <source>
        <dbReference type="EMBL" id="MUH36818.1"/>
    </source>
</evidence>
<dbReference type="InterPro" id="IPR004488">
    <property type="entry name" value="Mg/Co-transport_prot_CorA"/>
</dbReference>
<dbReference type="Gene3D" id="3.30.460.20">
    <property type="entry name" value="CorA soluble domain-like"/>
    <property type="match status" value="1"/>
</dbReference>
<comment type="function">
    <text evidence="8">Mediates influx of magnesium ions.</text>
</comment>
<feature type="transmembrane region" description="Helical" evidence="8">
    <location>
        <begin position="305"/>
        <end position="326"/>
    </location>
</feature>
<dbReference type="GO" id="GO:0015095">
    <property type="term" value="F:magnesium ion transmembrane transporter activity"/>
    <property type="evidence" value="ECO:0007669"/>
    <property type="project" value="UniProtKB-UniRule"/>
</dbReference>
<protein>
    <recommendedName>
        <fullName evidence="8">Magnesium transport protein CorA</fullName>
    </recommendedName>
</protein>
<keyword evidence="8" id="KW-0460">Magnesium</keyword>
<dbReference type="GO" id="GO:0015087">
    <property type="term" value="F:cobalt ion transmembrane transporter activity"/>
    <property type="evidence" value="ECO:0007669"/>
    <property type="project" value="UniProtKB-UniRule"/>
</dbReference>
<evidence type="ECO:0000313" key="10">
    <source>
        <dbReference type="Proteomes" id="UP000540519"/>
    </source>
</evidence>
<keyword evidence="7 8" id="KW-0472">Membrane</keyword>
<reference evidence="9 10" key="1">
    <citation type="journal article" date="2019" name="Mar. Drugs">
        <title>Comparative Genomics and CAZyme Genome Repertoires of Marine Zobellia amurskyensis KMM 3526(T) and Zobellia laminariae KMM 3676(T).</title>
        <authorList>
            <person name="Chernysheva N."/>
            <person name="Bystritskaya E."/>
            <person name="Stenkova A."/>
            <person name="Golovkin I."/>
            <person name="Nedashkovskaya O."/>
            <person name="Isaeva M."/>
        </authorList>
    </citation>
    <scope>NUCLEOTIDE SEQUENCE [LARGE SCALE GENOMIC DNA]</scope>
    <source>
        <strain evidence="9 10">KMM 3526</strain>
    </source>
</reference>
<dbReference type="PANTHER" id="PTHR46494">
    <property type="entry name" value="CORA FAMILY METAL ION TRANSPORTER (EUROFUNG)"/>
    <property type="match status" value="1"/>
</dbReference>
<dbReference type="Gene3D" id="1.20.58.340">
    <property type="entry name" value="Magnesium transport protein CorA, transmembrane region"/>
    <property type="match status" value="2"/>
</dbReference>
<evidence type="ECO:0000256" key="1">
    <source>
        <dbReference type="ARBA" id="ARBA00004651"/>
    </source>
</evidence>
<dbReference type="RefSeq" id="WP_155600264.1">
    <property type="nucleotide sequence ID" value="NZ_RCNR01000025.1"/>
</dbReference>
<evidence type="ECO:0000256" key="5">
    <source>
        <dbReference type="ARBA" id="ARBA00022692"/>
    </source>
</evidence>
<keyword evidence="3 8" id="KW-0813">Transport</keyword>
<dbReference type="GO" id="GO:0005886">
    <property type="term" value="C:plasma membrane"/>
    <property type="evidence" value="ECO:0007669"/>
    <property type="project" value="UniProtKB-SubCell"/>
</dbReference>
<sequence>MAKRKRSGKILPKKASKFQKKMGKAPGTITYMGRREGGTSIVNILEYNENVFNEHIPGDIDAIVAHKELPEISWIDIVGISDEGFIDRVGQRFGLNPLVLEDIVNTHQRPKIDEYDNYIFGVFKMLYINDENQIVYEHVAMVLLDNCVLVFQEMQDDVFKGVRQRITNKSGRIRTRGADYLFFALLDAIVDNYFVVLEYLNHRIESLEEIVYDNPTPEIAQEIQQIKKEVLKIRRWIFPVKELISRLIDTENPLITKDTKVFLRDALDHSIEINESIQIYREMSMSLMEMYMSNMSNKMNEVMKVLTIMASIFIPLTFIAGIYGMNFDHMPELHYENGYYYVWGVMIVLFIGMMVYFKRKNWL</sequence>
<dbReference type="GO" id="GO:0050897">
    <property type="term" value="F:cobalt ion binding"/>
    <property type="evidence" value="ECO:0007669"/>
    <property type="project" value="TreeGrafter"/>
</dbReference>
<dbReference type="SUPFAM" id="SSF144083">
    <property type="entry name" value="Magnesium transport protein CorA, transmembrane region"/>
    <property type="match status" value="1"/>
</dbReference>
<dbReference type="CDD" id="cd12828">
    <property type="entry name" value="TmCorA-like_1"/>
    <property type="match status" value="1"/>
</dbReference>
<keyword evidence="6 8" id="KW-1133">Transmembrane helix</keyword>
<evidence type="ECO:0000256" key="2">
    <source>
        <dbReference type="ARBA" id="ARBA00009765"/>
    </source>
</evidence>
<keyword evidence="4 8" id="KW-1003">Cell membrane</keyword>
<dbReference type="SUPFAM" id="SSF143865">
    <property type="entry name" value="CorA soluble domain-like"/>
    <property type="match status" value="1"/>
</dbReference>